<evidence type="ECO:0000313" key="2">
    <source>
        <dbReference type="EMBL" id="VVC94571.1"/>
    </source>
</evidence>
<dbReference type="EMBL" id="FZQP02002037">
    <property type="protein sequence ID" value="VVC94571.1"/>
    <property type="molecule type" value="Genomic_DNA"/>
</dbReference>
<proteinExistence type="predicted"/>
<organism evidence="2 3">
    <name type="scientific">Leptidea sinapis</name>
    <dbReference type="NCBI Taxonomy" id="189913"/>
    <lineage>
        <taxon>Eukaryota</taxon>
        <taxon>Metazoa</taxon>
        <taxon>Ecdysozoa</taxon>
        <taxon>Arthropoda</taxon>
        <taxon>Hexapoda</taxon>
        <taxon>Insecta</taxon>
        <taxon>Pterygota</taxon>
        <taxon>Neoptera</taxon>
        <taxon>Endopterygota</taxon>
        <taxon>Lepidoptera</taxon>
        <taxon>Glossata</taxon>
        <taxon>Ditrysia</taxon>
        <taxon>Papilionoidea</taxon>
        <taxon>Pieridae</taxon>
        <taxon>Dismorphiinae</taxon>
        <taxon>Leptidea</taxon>
    </lineage>
</organism>
<reference evidence="2 3" key="1">
    <citation type="submission" date="2017-07" db="EMBL/GenBank/DDBJ databases">
        <authorList>
            <person name="Talla V."/>
            <person name="Backstrom N."/>
        </authorList>
    </citation>
    <scope>NUCLEOTIDE SEQUENCE [LARGE SCALE GENOMIC DNA]</scope>
</reference>
<gene>
    <name evidence="2" type="ORF">LSINAPIS_LOCUS6481</name>
</gene>
<keyword evidence="3" id="KW-1185">Reference proteome</keyword>
<sequence length="22" mass="2471">MESLSSDRHAARPRSGKEGRRS</sequence>
<evidence type="ECO:0000313" key="3">
    <source>
        <dbReference type="Proteomes" id="UP000324832"/>
    </source>
</evidence>
<accession>A0A5E4Q8K8</accession>
<protein>
    <submittedName>
        <fullName evidence="2">Uncharacterized protein</fullName>
    </submittedName>
</protein>
<dbReference type="AlphaFoldDB" id="A0A5E4Q8K8"/>
<dbReference type="Proteomes" id="UP000324832">
    <property type="component" value="Unassembled WGS sequence"/>
</dbReference>
<feature type="region of interest" description="Disordered" evidence="1">
    <location>
        <begin position="1"/>
        <end position="22"/>
    </location>
</feature>
<evidence type="ECO:0000256" key="1">
    <source>
        <dbReference type="SAM" id="MobiDB-lite"/>
    </source>
</evidence>
<name>A0A5E4Q8K8_9NEOP</name>